<gene>
    <name evidence="2" type="ORF">Anapl_10810</name>
</gene>
<accession>R0L8S0</accession>
<evidence type="ECO:0000256" key="1">
    <source>
        <dbReference type="SAM" id="MobiDB-lite"/>
    </source>
</evidence>
<dbReference type="EMBL" id="KB743896">
    <property type="protein sequence ID" value="EOA96702.1"/>
    <property type="molecule type" value="Genomic_DNA"/>
</dbReference>
<feature type="region of interest" description="Disordered" evidence="1">
    <location>
        <begin position="429"/>
        <end position="453"/>
    </location>
</feature>
<evidence type="ECO:0000313" key="3">
    <source>
        <dbReference type="Proteomes" id="UP000296049"/>
    </source>
</evidence>
<dbReference type="Proteomes" id="UP000296049">
    <property type="component" value="Unassembled WGS sequence"/>
</dbReference>
<reference evidence="3" key="1">
    <citation type="journal article" date="2013" name="Nat. Genet.">
        <title>The duck genome and transcriptome provide insight into an avian influenza virus reservoir species.</title>
        <authorList>
            <person name="Huang Y."/>
            <person name="Li Y."/>
            <person name="Burt D.W."/>
            <person name="Chen H."/>
            <person name="Zhang Y."/>
            <person name="Qian W."/>
            <person name="Kim H."/>
            <person name="Gan S."/>
            <person name="Zhao Y."/>
            <person name="Li J."/>
            <person name="Yi K."/>
            <person name="Feng H."/>
            <person name="Zhu P."/>
            <person name="Li B."/>
            <person name="Liu Q."/>
            <person name="Fairley S."/>
            <person name="Magor K.E."/>
            <person name="Du Z."/>
            <person name="Hu X."/>
            <person name="Goodman L."/>
            <person name="Tafer H."/>
            <person name="Vignal A."/>
            <person name="Lee T."/>
            <person name="Kim K.W."/>
            <person name="Sheng Z."/>
            <person name="An Y."/>
            <person name="Searle S."/>
            <person name="Herrero J."/>
            <person name="Groenen M.A."/>
            <person name="Crooijmans R.P."/>
            <person name="Faraut T."/>
            <person name="Cai Q."/>
            <person name="Webster R.G."/>
            <person name="Aldridge J.R."/>
            <person name="Warren W.C."/>
            <person name="Bartschat S."/>
            <person name="Kehr S."/>
            <person name="Marz M."/>
            <person name="Stadler P.F."/>
            <person name="Smith J."/>
            <person name="Kraus R.H."/>
            <person name="Zhao Y."/>
            <person name="Ren L."/>
            <person name="Fei J."/>
            <person name="Morisson M."/>
            <person name="Kaiser P."/>
            <person name="Griffin D.K."/>
            <person name="Rao M."/>
            <person name="Pitel F."/>
            <person name="Wang J."/>
            <person name="Li N."/>
        </authorList>
    </citation>
    <scope>NUCLEOTIDE SEQUENCE [LARGE SCALE GENOMIC DNA]</scope>
</reference>
<protein>
    <submittedName>
        <fullName evidence="2">Uncharacterized protein</fullName>
    </submittedName>
</protein>
<keyword evidence="3" id="KW-1185">Reference proteome</keyword>
<evidence type="ECO:0000313" key="2">
    <source>
        <dbReference type="EMBL" id="EOA96702.1"/>
    </source>
</evidence>
<organism evidence="2 3">
    <name type="scientific">Anas platyrhynchos</name>
    <name type="common">Mallard</name>
    <name type="synonym">Anas boschas</name>
    <dbReference type="NCBI Taxonomy" id="8839"/>
    <lineage>
        <taxon>Eukaryota</taxon>
        <taxon>Metazoa</taxon>
        <taxon>Chordata</taxon>
        <taxon>Craniata</taxon>
        <taxon>Vertebrata</taxon>
        <taxon>Euteleostomi</taxon>
        <taxon>Archelosauria</taxon>
        <taxon>Archosauria</taxon>
        <taxon>Dinosauria</taxon>
        <taxon>Saurischia</taxon>
        <taxon>Theropoda</taxon>
        <taxon>Coelurosauria</taxon>
        <taxon>Aves</taxon>
        <taxon>Neognathae</taxon>
        <taxon>Galloanserae</taxon>
        <taxon>Anseriformes</taxon>
        <taxon>Anatidae</taxon>
        <taxon>Anatinae</taxon>
        <taxon>Anas</taxon>
    </lineage>
</organism>
<name>R0L8S0_ANAPL</name>
<proteinExistence type="predicted"/>
<sequence>MGTNSLPCSTSHSTAPCPQLCEWDVAAAPFFHGHRVERCLLDLGMGSLALWLNQSCLHGRFFWLLLGDHPITYLLPIKSGWVAHGWKGFQGCRALQAFACHVGVKPWTLFSSSVTLIKSRQAGRIWLEGRWSRPVTAPGKAEKSRILQMGLDLRCLTEGLILLVQPRSLDHAGSQWQSIAELWGAGSQWQSITELQDPSCHLTAWFAFGYLKEMRATFEFRFTRAGTSCSCLVCVRAEAVSTRGEPTFTEHPQAHHAMPSATSLGKSIESPCQMADTGTPGFLLAGDITLCTALNGCPTPGDAHLTEGIPPKKAACLLAAVLPWEKLLGNKVLRGRNHGRHLSCNYLESAQACPEIKKYGPMAIEHDSFLQPGYSWATASRSTMEQGCQLGYRNMLGDAGQPVPCLPRRDCSPHFKYLELQHQASQTFLLPGSPTLPKTTPKARSEGKPFTSFDRPLRLGELVKLSSINCDDRPDEHD</sequence>
<dbReference type="AlphaFoldDB" id="R0L8S0"/>